<sequence>MKKQICRVNSRSTTRHLPVVALTGPTSLFRRVPYQLFGLLVCLLLGAGGEAQAQPAPPVGGGLWPMKDTPFLEAIAVRGEAPTELDAPAALAVPYYCDTETLRPTATIHCLRFSQRQHGVAVGDHGLTLHTGDGGKTWQPTISGVECALSDIFWIDDQRVLAVGGGTDPITKITRCVVIRSGDGGLSWSRAATEDLPRFWTIESEAEYFDRNDDSHPRRARSIVALGDVDPVTGNHVYLSQDGGKTWQGIEPNPRKPTRPSDRFAHLTVARCQRWRDIIGEPCVVRMSCKLDKQTYVCAGDHGCIFRSEDGGRTWGQVYDGGRCGILVIAQDLESVPWSLVGRQTLEQRLRCNVLIGTTGEPIAPAVRQAAMNLGVSSIERFDPIGDLNEGSLSDLLSIYDAPIIAVDTKLDENARRRIRVTAAQGETDKVVEFSTDGAGETLLHRNALLSDSGTLASDFDVDSLLWIDTCSQLHEQARLGQGVYINTVYSSGSQHTRSDDLSAGMSMTDQCRLPQRRTTASRRRQQVVQGRLRQHAMASELINGSRSQPKTFASSMTALLDQTSRLDRYRLAWTLAAKMRSHPQLTDLWMAINDRYPEMSSAQLAGLYAKTRTTSVEWSRWKSKGTVSRLPSPRISKLDSDERELLPGRSGHASIVSPFQDVQSSTVTPPSKVMQTSALLPLDETTEQSHTKQSLDLVWQMHPVKRITEDAITRFINEQASDEDTPRPQTSPLQAAALRQIAGQTTAWSPLLQNRSEQVTLAVRTDQPPRLDGNINEPMWEPTWAGAAQTRHELPISLAAAYDDEFLFIAIKVAQSSFRPGERVGDLRYRDADLESVDRFKLSLDCDRDLLTSMNLCFSHDGRTRDDLDGVTAWNPTWYLATDQQGDDVVCEIAIELQSLCGPIRSGDAWFIELQTITAGHEDRLRWMPRPEGRVRIDFQ</sequence>
<feature type="region of interest" description="Disordered" evidence="1">
    <location>
        <begin position="645"/>
        <end position="671"/>
    </location>
</feature>
<evidence type="ECO:0000313" key="2">
    <source>
        <dbReference type="EMBL" id="MDM4017523.1"/>
    </source>
</evidence>
<accession>A0ABT7PM22</accession>
<dbReference type="CDD" id="cd15482">
    <property type="entry name" value="Sialidase_non-viral"/>
    <property type="match status" value="1"/>
</dbReference>
<dbReference type="EMBL" id="JASZZN010000014">
    <property type="protein sequence ID" value="MDM4017523.1"/>
    <property type="molecule type" value="Genomic_DNA"/>
</dbReference>
<reference evidence="2 3" key="1">
    <citation type="submission" date="2023-06" db="EMBL/GenBank/DDBJ databases">
        <title>Roseiconus lacunae JC819 isolated from Gulf of Mannar region, Tamil Nadu.</title>
        <authorList>
            <person name="Pk S."/>
            <person name="Ch S."/>
            <person name="Ch V.R."/>
        </authorList>
    </citation>
    <scope>NUCLEOTIDE SEQUENCE [LARGE SCALE GENOMIC DNA]</scope>
    <source>
        <strain evidence="2 3">JC819</strain>
    </source>
</reference>
<dbReference type="InterPro" id="IPR015943">
    <property type="entry name" value="WD40/YVTN_repeat-like_dom_sf"/>
</dbReference>
<dbReference type="Gene3D" id="2.130.10.10">
    <property type="entry name" value="YVTN repeat-like/Quinoprotein amine dehydrogenase"/>
    <property type="match status" value="1"/>
</dbReference>
<dbReference type="Proteomes" id="UP001239462">
    <property type="component" value="Unassembled WGS sequence"/>
</dbReference>
<name>A0ABT7PM22_9BACT</name>
<comment type="caution">
    <text evidence="2">The sequence shown here is derived from an EMBL/GenBank/DDBJ whole genome shotgun (WGS) entry which is preliminary data.</text>
</comment>
<proteinExistence type="predicted"/>
<dbReference type="SUPFAM" id="SSF49344">
    <property type="entry name" value="CBD9-like"/>
    <property type="match status" value="1"/>
</dbReference>
<dbReference type="RefSeq" id="WP_289165004.1">
    <property type="nucleotide sequence ID" value="NZ_JASZZN010000014.1"/>
</dbReference>
<evidence type="ECO:0000256" key="1">
    <source>
        <dbReference type="SAM" id="MobiDB-lite"/>
    </source>
</evidence>
<evidence type="ECO:0000313" key="3">
    <source>
        <dbReference type="Proteomes" id="UP001239462"/>
    </source>
</evidence>
<dbReference type="SUPFAM" id="SSF110296">
    <property type="entry name" value="Oligoxyloglucan reducing end-specific cellobiohydrolase"/>
    <property type="match status" value="1"/>
</dbReference>
<gene>
    <name evidence="2" type="ORF">QTN89_18890</name>
</gene>
<keyword evidence="3" id="KW-1185">Reference proteome</keyword>
<dbReference type="Gene3D" id="2.60.40.1190">
    <property type="match status" value="1"/>
</dbReference>
<organism evidence="2 3">
    <name type="scientific">Roseiconus lacunae</name>
    <dbReference type="NCBI Taxonomy" id="2605694"/>
    <lineage>
        <taxon>Bacteria</taxon>
        <taxon>Pseudomonadati</taxon>
        <taxon>Planctomycetota</taxon>
        <taxon>Planctomycetia</taxon>
        <taxon>Pirellulales</taxon>
        <taxon>Pirellulaceae</taxon>
        <taxon>Roseiconus</taxon>
    </lineage>
</organism>
<feature type="compositionally biased region" description="Polar residues" evidence="1">
    <location>
        <begin position="661"/>
        <end position="671"/>
    </location>
</feature>
<evidence type="ECO:0008006" key="4">
    <source>
        <dbReference type="Google" id="ProtNLM"/>
    </source>
</evidence>
<protein>
    <recommendedName>
        <fullName evidence="4">Ycf48-like protein</fullName>
    </recommendedName>
</protein>